<name>A0ABP9VX05_9BACT</name>
<dbReference type="EMBL" id="BAABRO010000013">
    <property type="protein sequence ID" value="GAA5509241.1"/>
    <property type="molecule type" value="Genomic_DNA"/>
</dbReference>
<feature type="signal peptide" evidence="2">
    <location>
        <begin position="1"/>
        <end position="21"/>
    </location>
</feature>
<evidence type="ECO:0000256" key="2">
    <source>
        <dbReference type="SAM" id="SignalP"/>
    </source>
</evidence>
<gene>
    <name evidence="3" type="ORF">Rcae01_04740</name>
</gene>
<protein>
    <recommendedName>
        <fullName evidence="5">LTXXQ motif protein</fullName>
    </recommendedName>
</protein>
<feature type="region of interest" description="Disordered" evidence="1">
    <location>
        <begin position="148"/>
        <end position="176"/>
    </location>
</feature>
<accession>A0ABP9VX05</accession>
<keyword evidence="4" id="KW-1185">Reference proteome</keyword>
<evidence type="ECO:0000256" key="1">
    <source>
        <dbReference type="SAM" id="MobiDB-lite"/>
    </source>
</evidence>
<feature type="compositionally biased region" description="Basic and acidic residues" evidence="1">
    <location>
        <begin position="157"/>
        <end position="166"/>
    </location>
</feature>
<comment type="caution">
    <text evidence="3">The sequence shown here is derived from an EMBL/GenBank/DDBJ whole genome shotgun (WGS) entry which is preliminary data.</text>
</comment>
<dbReference type="RefSeq" id="WP_345686143.1">
    <property type="nucleotide sequence ID" value="NZ_BAABRO010000013.1"/>
</dbReference>
<feature type="compositionally biased region" description="Basic residues" evidence="1">
    <location>
        <begin position="167"/>
        <end position="176"/>
    </location>
</feature>
<evidence type="ECO:0000313" key="4">
    <source>
        <dbReference type="Proteomes" id="UP001416858"/>
    </source>
</evidence>
<organism evidence="3 4">
    <name type="scientific">Novipirellula caenicola</name>
    <dbReference type="NCBI Taxonomy" id="1536901"/>
    <lineage>
        <taxon>Bacteria</taxon>
        <taxon>Pseudomonadati</taxon>
        <taxon>Planctomycetota</taxon>
        <taxon>Planctomycetia</taxon>
        <taxon>Pirellulales</taxon>
        <taxon>Pirellulaceae</taxon>
        <taxon>Novipirellula</taxon>
    </lineage>
</organism>
<proteinExistence type="predicted"/>
<feature type="chain" id="PRO_5046654767" description="LTXXQ motif protein" evidence="2">
    <location>
        <begin position="22"/>
        <end position="176"/>
    </location>
</feature>
<dbReference type="Pfam" id="PF07813">
    <property type="entry name" value="LTXXQ"/>
    <property type="match status" value="1"/>
</dbReference>
<keyword evidence="2" id="KW-0732">Signal</keyword>
<dbReference type="Gene3D" id="1.20.120.1490">
    <property type="match status" value="1"/>
</dbReference>
<reference evidence="3 4" key="1">
    <citation type="submission" date="2024-02" db="EMBL/GenBank/DDBJ databases">
        <title>Rhodopirellula caenicola NBRC 110016.</title>
        <authorList>
            <person name="Ichikawa N."/>
            <person name="Katano-Makiyama Y."/>
            <person name="Hidaka K."/>
        </authorList>
    </citation>
    <scope>NUCLEOTIDE SEQUENCE [LARGE SCALE GENOMIC DNA]</scope>
    <source>
        <strain evidence="3 4">NBRC 110016</strain>
    </source>
</reference>
<evidence type="ECO:0008006" key="5">
    <source>
        <dbReference type="Google" id="ProtNLM"/>
    </source>
</evidence>
<dbReference type="Proteomes" id="UP001416858">
    <property type="component" value="Unassembled WGS sequence"/>
</dbReference>
<sequence>MKRRMLSVLVLTLALVVTATADDAKPKKKGDRAGGKNAGAAQLLKPFEAVDLTEEQTAKIKALGKAMNEKSNAIREEAGVTQELMKKRAEAMKEARESGKKGKELAAEVDAKAGLTDAQVNAMKKVAELRKNFMQEAVALLTAEQKEKLPARVKATGKTEGKEKAKGKGKKKKEAE</sequence>
<evidence type="ECO:0000313" key="3">
    <source>
        <dbReference type="EMBL" id="GAA5509241.1"/>
    </source>
</evidence>
<dbReference type="InterPro" id="IPR012899">
    <property type="entry name" value="LTXXQ"/>
</dbReference>